<dbReference type="PANTHER" id="PTHR46484:SF3">
    <property type="entry name" value="MYELIN-ASSOCIATED GLYCOPROTEIN-LIKE"/>
    <property type="match status" value="1"/>
</dbReference>
<evidence type="ECO:0000313" key="4">
    <source>
        <dbReference type="EMBL" id="KAL2084077.1"/>
    </source>
</evidence>
<evidence type="ECO:0000313" key="5">
    <source>
        <dbReference type="Proteomes" id="UP001591681"/>
    </source>
</evidence>
<accession>A0ABD1JAB4</accession>
<proteinExistence type="predicted"/>
<keyword evidence="2" id="KW-1133">Transmembrane helix</keyword>
<keyword evidence="5" id="KW-1185">Reference proteome</keyword>
<dbReference type="SMART" id="SM00409">
    <property type="entry name" value="IG"/>
    <property type="match status" value="3"/>
</dbReference>
<dbReference type="InterPro" id="IPR036179">
    <property type="entry name" value="Ig-like_dom_sf"/>
</dbReference>
<gene>
    <name evidence="4" type="ORF">ACEWY4_019595</name>
</gene>
<feature type="domain" description="Ig-like" evidence="3">
    <location>
        <begin position="319"/>
        <end position="415"/>
    </location>
</feature>
<protein>
    <recommendedName>
        <fullName evidence="3">Ig-like domain-containing protein</fullName>
    </recommendedName>
</protein>
<dbReference type="InterPro" id="IPR007110">
    <property type="entry name" value="Ig-like_dom"/>
</dbReference>
<feature type="region of interest" description="Disordered" evidence="1">
    <location>
        <begin position="688"/>
        <end position="737"/>
    </location>
</feature>
<evidence type="ECO:0000256" key="1">
    <source>
        <dbReference type="SAM" id="MobiDB-lite"/>
    </source>
</evidence>
<feature type="transmembrane region" description="Helical" evidence="2">
    <location>
        <begin position="599"/>
        <end position="623"/>
    </location>
</feature>
<dbReference type="PROSITE" id="PS50835">
    <property type="entry name" value="IG_LIKE"/>
    <property type="match status" value="2"/>
</dbReference>
<dbReference type="Gene3D" id="2.60.40.10">
    <property type="entry name" value="Immunoglobulins"/>
    <property type="match status" value="4"/>
</dbReference>
<dbReference type="AlphaFoldDB" id="A0ABD1JAB4"/>
<feature type="compositionally biased region" description="Low complexity" evidence="1">
    <location>
        <begin position="720"/>
        <end position="731"/>
    </location>
</feature>
<comment type="caution">
    <text evidence="4">The sequence shown here is derived from an EMBL/GenBank/DDBJ whole genome shotgun (WGS) entry which is preliminary data.</text>
</comment>
<name>A0ABD1JAB4_9TELE</name>
<reference evidence="4 5" key="1">
    <citation type="submission" date="2024-09" db="EMBL/GenBank/DDBJ databases">
        <title>A chromosome-level genome assembly of Gray's grenadier anchovy, Coilia grayii.</title>
        <authorList>
            <person name="Fu Z."/>
        </authorList>
    </citation>
    <scope>NUCLEOTIDE SEQUENCE [LARGE SCALE GENOMIC DNA]</scope>
    <source>
        <strain evidence="4">G4</strain>
        <tissue evidence="4">Muscle</tissue>
    </source>
</reference>
<feature type="compositionally biased region" description="Basic and acidic residues" evidence="1">
    <location>
        <begin position="701"/>
        <end position="718"/>
    </location>
</feature>
<feature type="domain" description="Ig-like" evidence="3">
    <location>
        <begin position="420"/>
        <end position="505"/>
    </location>
</feature>
<dbReference type="Proteomes" id="UP001591681">
    <property type="component" value="Unassembled WGS sequence"/>
</dbReference>
<dbReference type="InterPro" id="IPR013783">
    <property type="entry name" value="Ig-like_fold"/>
</dbReference>
<evidence type="ECO:0000259" key="3">
    <source>
        <dbReference type="PROSITE" id="PS50835"/>
    </source>
</evidence>
<keyword evidence="2" id="KW-0472">Membrane</keyword>
<keyword evidence="2" id="KW-0812">Transmembrane</keyword>
<sequence>MIEAVCVPNLTVCVPNLTVCVPNLYCMCPQPDCLCPQSHCLCSQSDCLCPQPDCLCPQSHCLCSQSDCLSPICLCPQSDCLCSQSDCLCPQSDCLCPQSDCLCPQSHCLCPQSDCVPSLTVCLPNLIVCVPNLSVCVPNLTVCVPNLTVCVPNLTVCVPSLTVCVPSLTFCVPNLTVCVVFLTAACVPSGLSVLTLAVPERVQALEGSCVLIPCTFSQSQPPTRVELRLQYRWSTPMGPLFPTVPRTALSSQDGSRVHKDFQGRVALTGDTAKGDCAMTVTDVKPKDASNYVMEIRKLGELGWSRAPFRIDVTRSQEPPSLTDPGSVTDGQQVVLNCSATFPCPSQPPTLRWRWMRGRPDNSSVFGQPTVLQDPGKSPLLWASLTFTASYHLKPRIRCEVDYQGGTPVVATKDVHVKFPPKDVHIRLHTLAVREGGSALLECSCKADPPVEEYDWSYTQHGRTHSSPLHTLIIRVDNVTRHTRVKCTARNRLGWTASPFTAINVEYKPHILSSSSCEWDGDIVRCRCIVDSNPRAAITWSVNASLPPHGYNTSMSVHNNGTVTARLAGVTDAPPEVVCYANNAHGNDSHPLLQDKHGSLLWMTVAALCVAVSLLFIITVGLLCCCCCKQTGRRGTVINHHSQAVYPGDLAIYQEHTPLYINCTEVTHIYTNGSYQLVYQNCTPRFVRTKQTDKRRRRPGRRERATRDTDRPRPRERQRPRPAAASAESETPIYLEVL</sequence>
<dbReference type="PANTHER" id="PTHR46484">
    <property type="entry name" value="SI:CH211-171H4.5-RELATED"/>
    <property type="match status" value="1"/>
</dbReference>
<organism evidence="4 5">
    <name type="scientific">Coilia grayii</name>
    <name type="common">Gray's grenadier anchovy</name>
    <dbReference type="NCBI Taxonomy" id="363190"/>
    <lineage>
        <taxon>Eukaryota</taxon>
        <taxon>Metazoa</taxon>
        <taxon>Chordata</taxon>
        <taxon>Craniata</taxon>
        <taxon>Vertebrata</taxon>
        <taxon>Euteleostomi</taxon>
        <taxon>Actinopterygii</taxon>
        <taxon>Neopterygii</taxon>
        <taxon>Teleostei</taxon>
        <taxon>Clupei</taxon>
        <taxon>Clupeiformes</taxon>
        <taxon>Clupeoidei</taxon>
        <taxon>Engraulidae</taxon>
        <taxon>Coilinae</taxon>
        <taxon>Coilia</taxon>
    </lineage>
</organism>
<dbReference type="InterPro" id="IPR003599">
    <property type="entry name" value="Ig_sub"/>
</dbReference>
<dbReference type="EMBL" id="JBHFQA010000017">
    <property type="protein sequence ID" value="KAL2084077.1"/>
    <property type="molecule type" value="Genomic_DNA"/>
</dbReference>
<evidence type="ECO:0000256" key="2">
    <source>
        <dbReference type="SAM" id="Phobius"/>
    </source>
</evidence>
<dbReference type="SUPFAM" id="SSF48726">
    <property type="entry name" value="Immunoglobulin"/>
    <property type="match status" value="4"/>
</dbReference>